<keyword evidence="4" id="KW-0206">Cytoskeleton</keyword>
<accession>A0A0V0QS88</accession>
<comment type="caution">
    <text evidence="7">The sequence shown here is derived from an EMBL/GenBank/DDBJ whole genome shotgun (WGS) entry which is preliminary data.</text>
</comment>
<dbReference type="AlphaFoldDB" id="A0A0V0QS88"/>
<dbReference type="PANTHER" id="PTHR23170:SF3">
    <property type="entry name" value="LEUCINE-RICH REPEAT-CONTAINING PROTEIN 45"/>
    <property type="match status" value="1"/>
</dbReference>
<evidence type="ECO:0000256" key="2">
    <source>
        <dbReference type="ARBA" id="ARBA00022490"/>
    </source>
</evidence>
<dbReference type="Proteomes" id="UP000054937">
    <property type="component" value="Unassembled WGS sequence"/>
</dbReference>
<feature type="region of interest" description="Disordered" evidence="6">
    <location>
        <begin position="186"/>
        <end position="228"/>
    </location>
</feature>
<keyword evidence="3 5" id="KW-0175">Coiled coil</keyword>
<dbReference type="SMART" id="SM00368">
    <property type="entry name" value="LRR_RI"/>
    <property type="match status" value="5"/>
</dbReference>
<evidence type="ECO:0000256" key="5">
    <source>
        <dbReference type="SAM" id="Coils"/>
    </source>
</evidence>
<evidence type="ECO:0000256" key="4">
    <source>
        <dbReference type="ARBA" id="ARBA00023212"/>
    </source>
</evidence>
<evidence type="ECO:0000256" key="6">
    <source>
        <dbReference type="SAM" id="MobiDB-lite"/>
    </source>
</evidence>
<dbReference type="Pfam" id="PF13516">
    <property type="entry name" value="LRR_6"/>
    <property type="match status" value="2"/>
</dbReference>
<organism evidence="7 8">
    <name type="scientific">Pseudocohnilembus persalinus</name>
    <name type="common">Ciliate</name>
    <dbReference type="NCBI Taxonomy" id="266149"/>
    <lineage>
        <taxon>Eukaryota</taxon>
        <taxon>Sar</taxon>
        <taxon>Alveolata</taxon>
        <taxon>Ciliophora</taxon>
        <taxon>Intramacronucleata</taxon>
        <taxon>Oligohymenophorea</taxon>
        <taxon>Scuticociliatia</taxon>
        <taxon>Philasterida</taxon>
        <taxon>Pseudocohnilembidae</taxon>
        <taxon>Pseudocohnilembus</taxon>
    </lineage>
</organism>
<dbReference type="InterPro" id="IPR052116">
    <property type="entry name" value="Centro_Cilium_Assembly"/>
</dbReference>
<dbReference type="InterPro" id="IPR032675">
    <property type="entry name" value="LRR_dom_sf"/>
</dbReference>
<evidence type="ECO:0000256" key="1">
    <source>
        <dbReference type="ARBA" id="ARBA00004300"/>
    </source>
</evidence>
<dbReference type="Gene3D" id="3.80.10.10">
    <property type="entry name" value="Ribonuclease Inhibitor"/>
    <property type="match status" value="1"/>
</dbReference>
<gene>
    <name evidence="7" type="ORF">PPERSA_06719</name>
</gene>
<reference evidence="7 8" key="1">
    <citation type="journal article" date="2015" name="Sci. Rep.">
        <title>Genome of the facultative scuticociliatosis pathogen Pseudocohnilembus persalinus provides insight into its virulence through horizontal gene transfer.</title>
        <authorList>
            <person name="Xiong J."/>
            <person name="Wang G."/>
            <person name="Cheng J."/>
            <person name="Tian M."/>
            <person name="Pan X."/>
            <person name="Warren A."/>
            <person name="Jiang C."/>
            <person name="Yuan D."/>
            <person name="Miao W."/>
        </authorList>
    </citation>
    <scope>NUCLEOTIDE SEQUENCE [LARGE SCALE GENOMIC DNA]</scope>
    <source>
        <strain evidence="7">36N120E</strain>
    </source>
</reference>
<comment type="subcellular location">
    <subcellularLocation>
        <location evidence="1">Cytoplasm</location>
        <location evidence="1">Cytoskeleton</location>
        <location evidence="1">Microtubule organizing center</location>
        <location evidence="1">Centrosome</location>
    </subcellularLocation>
</comment>
<dbReference type="OMA" id="AWENERI"/>
<protein>
    <submittedName>
        <fullName evidence="7">Uncharacterized protein</fullName>
    </submittedName>
</protein>
<dbReference type="PANTHER" id="PTHR23170">
    <property type="entry name" value="NY-REN-58 ANTIGEN"/>
    <property type="match status" value="1"/>
</dbReference>
<feature type="coiled-coil region" evidence="5">
    <location>
        <begin position="252"/>
        <end position="568"/>
    </location>
</feature>
<keyword evidence="2" id="KW-0963">Cytoplasm</keyword>
<dbReference type="OrthoDB" id="441653at2759"/>
<dbReference type="SUPFAM" id="SSF52047">
    <property type="entry name" value="RNI-like"/>
    <property type="match status" value="1"/>
</dbReference>
<dbReference type="InterPro" id="IPR001611">
    <property type="entry name" value="Leu-rich_rpt"/>
</dbReference>
<dbReference type="InParanoid" id="A0A0V0QS88"/>
<evidence type="ECO:0000313" key="8">
    <source>
        <dbReference type="Proteomes" id="UP000054937"/>
    </source>
</evidence>
<name>A0A0V0QS88_PSEPJ</name>
<dbReference type="GO" id="GO:0005813">
    <property type="term" value="C:centrosome"/>
    <property type="evidence" value="ECO:0007669"/>
    <property type="project" value="UniProtKB-SubCell"/>
</dbReference>
<dbReference type="EMBL" id="LDAU01000110">
    <property type="protein sequence ID" value="KRX05085.1"/>
    <property type="molecule type" value="Genomic_DNA"/>
</dbReference>
<proteinExistence type="predicted"/>
<evidence type="ECO:0000256" key="3">
    <source>
        <dbReference type="ARBA" id="ARBA00023054"/>
    </source>
</evidence>
<keyword evidence="8" id="KW-1185">Reference proteome</keyword>
<evidence type="ECO:0000313" key="7">
    <source>
        <dbReference type="EMBL" id="KRX05085.1"/>
    </source>
</evidence>
<sequence>MTSLQHKLNALRNAERVNLAEEQIGDYGARQLAEFLKGNKNIRILELNGNDIGPKGIAEIFHALQPSNTIQSVFCEWNKIGLDPEGVNAVAGFILGNRNIQHLGLANNKISGEDLDQLMNALPANNLLSLDLKWNNLGTQGGQKINKMLDNNKKILYIDLNGNNIPDEILDDIDEKLKVNLKSNNIPRDKICGQNDDLDQDSQNNTQQFPERDQPRFNQTQGGDFKESDGVSMIHHLENVLQQERLHTGQIKQRLESELDDLERKDKNHLRTIQDMEQKIGDVQNQNKMMKFDIERLRDEFNIIEKSNIDQIRGYEDRIKQNKYLLEEMEKKHKLNCEKMLQENNYRVKELARDWEARCRAVEERIKAAEIEKNQQEEELRRIEEKSVDLTIRQEQELDDLTKRVQEEEYQKYQANLAAIEARIQAVEEGHDIYLQRNAELIQEYERRDQEGNVELQQYKQELERLEIEHETFLKNNGNFKSLSEKLNSELNIKERAVTQLESEINTLNNQIESKKQFGEQQLLNTKTDQQKERHQWEEEREEKINSIADLENQLKESGMENARLRQEYLKLSELVQANVNKEIFATFQRNNLY</sequence>